<accession>A0A9Q0FNQ2</accession>
<protein>
    <submittedName>
        <fullName evidence="2">Uncharacterized protein</fullName>
    </submittedName>
</protein>
<evidence type="ECO:0000313" key="3">
    <source>
        <dbReference type="Proteomes" id="UP001141552"/>
    </source>
</evidence>
<evidence type="ECO:0000313" key="2">
    <source>
        <dbReference type="EMBL" id="KAJ4833661.1"/>
    </source>
</evidence>
<comment type="caution">
    <text evidence="2">The sequence shown here is derived from an EMBL/GenBank/DDBJ whole genome shotgun (WGS) entry which is preliminary data.</text>
</comment>
<organism evidence="2 3">
    <name type="scientific">Turnera subulata</name>
    <dbReference type="NCBI Taxonomy" id="218843"/>
    <lineage>
        <taxon>Eukaryota</taxon>
        <taxon>Viridiplantae</taxon>
        <taxon>Streptophyta</taxon>
        <taxon>Embryophyta</taxon>
        <taxon>Tracheophyta</taxon>
        <taxon>Spermatophyta</taxon>
        <taxon>Magnoliopsida</taxon>
        <taxon>eudicotyledons</taxon>
        <taxon>Gunneridae</taxon>
        <taxon>Pentapetalae</taxon>
        <taxon>rosids</taxon>
        <taxon>fabids</taxon>
        <taxon>Malpighiales</taxon>
        <taxon>Passifloraceae</taxon>
        <taxon>Turnera</taxon>
    </lineage>
</organism>
<dbReference type="Proteomes" id="UP001141552">
    <property type="component" value="Unassembled WGS sequence"/>
</dbReference>
<dbReference type="AlphaFoldDB" id="A0A9Q0FNQ2"/>
<dbReference type="PANTHER" id="PTHR34046">
    <property type="entry name" value="OS06G0218800 PROTEIN"/>
    <property type="match status" value="1"/>
</dbReference>
<keyword evidence="3" id="KW-1185">Reference proteome</keyword>
<feature type="compositionally biased region" description="Low complexity" evidence="1">
    <location>
        <begin position="61"/>
        <end position="71"/>
    </location>
</feature>
<name>A0A9Q0FNQ2_9ROSI</name>
<feature type="compositionally biased region" description="Polar residues" evidence="1">
    <location>
        <begin position="77"/>
        <end position="87"/>
    </location>
</feature>
<dbReference type="OrthoDB" id="1101370at2759"/>
<dbReference type="PANTHER" id="PTHR34046:SF19">
    <property type="entry name" value="RAPIDLY ELICITED PROTEIN, PUTATIVE-RELATED"/>
    <property type="match status" value="1"/>
</dbReference>
<proteinExistence type="predicted"/>
<dbReference type="EMBL" id="JAKUCV010004898">
    <property type="protein sequence ID" value="KAJ4833661.1"/>
    <property type="molecule type" value="Genomic_DNA"/>
</dbReference>
<evidence type="ECO:0000256" key="1">
    <source>
        <dbReference type="SAM" id="MobiDB-lite"/>
    </source>
</evidence>
<reference evidence="2" key="1">
    <citation type="submission" date="2022-02" db="EMBL/GenBank/DDBJ databases">
        <authorList>
            <person name="Henning P.M."/>
            <person name="McCubbin A.G."/>
            <person name="Shore J.S."/>
        </authorList>
    </citation>
    <scope>NUCLEOTIDE SEQUENCE</scope>
    <source>
        <strain evidence="2">F60SS</strain>
        <tissue evidence="2">Leaves</tissue>
    </source>
</reference>
<gene>
    <name evidence="2" type="ORF">Tsubulata_001299</name>
</gene>
<feature type="region of interest" description="Disordered" evidence="1">
    <location>
        <begin position="61"/>
        <end position="100"/>
    </location>
</feature>
<reference evidence="2" key="2">
    <citation type="journal article" date="2023" name="Plants (Basel)">
        <title>Annotation of the Turnera subulata (Passifloraceae) Draft Genome Reveals the S-Locus Evolved after the Divergence of Turneroideae from Passifloroideae in a Stepwise Manner.</title>
        <authorList>
            <person name="Henning P.M."/>
            <person name="Roalson E.H."/>
            <person name="Mir W."/>
            <person name="McCubbin A.G."/>
            <person name="Shore J.S."/>
        </authorList>
    </citation>
    <scope>NUCLEOTIDE SEQUENCE</scope>
    <source>
        <strain evidence="2">F60SS</strain>
    </source>
</reference>
<sequence>MVLPMGGSEAEPTCKKHPYHPQTQGVCPSCLRDKLSQVCSDMNHSSYSQTTTTAGEVLSCSSSSTVSGTASPPRRSSVISGQSQSRNRAFPYSRRRHQRNASDVMGSLSFRVCVTGNGLKKSNSVAFPGEGKSNGKKKKGFWSKLIHFNGKKERLTHSVTMKARVY</sequence>